<dbReference type="EMBL" id="VYKL01000045">
    <property type="protein sequence ID" value="KAA9014566.1"/>
    <property type="molecule type" value="Genomic_DNA"/>
</dbReference>
<gene>
    <name evidence="1" type="ORF">F4V44_23775</name>
</gene>
<accession>A0A5J5H1T0</accession>
<organism evidence="1 2">
    <name type="scientific">Niallia endozanthoxylica</name>
    <dbReference type="NCBI Taxonomy" id="2036016"/>
    <lineage>
        <taxon>Bacteria</taxon>
        <taxon>Bacillati</taxon>
        <taxon>Bacillota</taxon>
        <taxon>Bacilli</taxon>
        <taxon>Bacillales</taxon>
        <taxon>Bacillaceae</taxon>
        <taxon>Niallia</taxon>
    </lineage>
</organism>
<dbReference type="OrthoDB" id="2969687at2"/>
<evidence type="ECO:0000313" key="2">
    <source>
        <dbReference type="Proteomes" id="UP000326671"/>
    </source>
</evidence>
<keyword evidence="2" id="KW-1185">Reference proteome</keyword>
<dbReference type="Proteomes" id="UP000326671">
    <property type="component" value="Unassembled WGS sequence"/>
</dbReference>
<sequence>MKRLNGYAAVLIKEIIREGESIFEIKGKKYFLSLIQESETTVNEDVEGNTKLKQKPLICFLS</sequence>
<dbReference type="RefSeq" id="WP_150442493.1">
    <property type="nucleotide sequence ID" value="NZ_VYKL01000045.1"/>
</dbReference>
<comment type="caution">
    <text evidence="1">The sequence shown here is derived from an EMBL/GenBank/DDBJ whole genome shotgun (WGS) entry which is preliminary data.</text>
</comment>
<name>A0A5J5H1T0_9BACI</name>
<protein>
    <submittedName>
        <fullName evidence="1">Uncharacterized protein</fullName>
    </submittedName>
</protein>
<proteinExistence type="predicted"/>
<dbReference type="AlphaFoldDB" id="A0A5J5H1T0"/>
<reference evidence="1 2" key="1">
    <citation type="submission" date="2019-09" db="EMBL/GenBank/DDBJ databases">
        <title>Whole genome sequences of isolates from the Mars Exploration Rovers.</title>
        <authorList>
            <person name="Seuylemezian A."/>
            <person name="Vaishampayan P."/>
        </authorList>
    </citation>
    <scope>NUCLEOTIDE SEQUENCE [LARGE SCALE GENOMIC DNA]</scope>
    <source>
        <strain evidence="1 2">MER_TA_151</strain>
    </source>
</reference>
<evidence type="ECO:0000313" key="1">
    <source>
        <dbReference type="EMBL" id="KAA9014566.1"/>
    </source>
</evidence>